<gene>
    <name evidence="2" type="ORF">CEXT_106251</name>
</gene>
<reference evidence="2 3" key="1">
    <citation type="submission" date="2021-06" db="EMBL/GenBank/DDBJ databases">
        <title>Caerostris extrusa draft genome.</title>
        <authorList>
            <person name="Kono N."/>
            <person name="Arakawa K."/>
        </authorList>
    </citation>
    <scope>NUCLEOTIDE SEQUENCE [LARGE SCALE GENOMIC DNA]</scope>
</reference>
<dbReference type="Proteomes" id="UP001054945">
    <property type="component" value="Unassembled WGS sequence"/>
</dbReference>
<keyword evidence="3" id="KW-1185">Reference proteome</keyword>
<sequence>MIYLRDGRNSDNRAIVTVKNNECIDMQWLTFLLCSDLLFHAIILLFLSLHVTGNDLSSRRTFFAIVSFYSNSLPRISQNRAKKREYAEKSSFGLSDTKRNRV</sequence>
<keyword evidence="1" id="KW-1133">Transmembrane helix</keyword>
<keyword evidence="1" id="KW-0812">Transmembrane</keyword>
<evidence type="ECO:0000313" key="3">
    <source>
        <dbReference type="Proteomes" id="UP001054945"/>
    </source>
</evidence>
<dbReference type="AlphaFoldDB" id="A0AAV4Q8I8"/>
<keyword evidence="1" id="KW-0472">Membrane</keyword>
<name>A0AAV4Q8I8_CAEEX</name>
<dbReference type="EMBL" id="BPLR01005696">
    <property type="protein sequence ID" value="GIY04310.1"/>
    <property type="molecule type" value="Genomic_DNA"/>
</dbReference>
<accession>A0AAV4Q8I8</accession>
<comment type="caution">
    <text evidence="2">The sequence shown here is derived from an EMBL/GenBank/DDBJ whole genome shotgun (WGS) entry which is preliminary data.</text>
</comment>
<evidence type="ECO:0000256" key="1">
    <source>
        <dbReference type="SAM" id="Phobius"/>
    </source>
</evidence>
<evidence type="ECO:0000313" key="2">
    <source>
        <dbReference type="EMBL" id="GIY04310.1"/>
    </source>
</evidence>
<feature type="transmembrane region" description="Helical" evidence="1">
    <location>
        <begin position="28"/>
        <end position="51"/>
    </location>
</feature>
<organism evidence="2 3">
    <name type="scientific">Caerostris extrusa</name>
    <name type="common">Bark spider</name>
    <name type="synonym">Caerostris bankana</name>
    <dbReference type="NCBI Taxonomy" id="172846"/>
    <lineage>
        <taxon>Eukaryota</taxon>
        <taxon>Metazoa</taxon>
        <taxon>Ecdysozoa</taxon>
        <taxon>Arthropoda</taxon>
        <taxon>Chelicerata</taxon>
        <taxon>Arachnida</taxon>
        <taxon>Araneae</taxon>
        <taxon>Araneomorphae</taxon>
        <taxon>Entelegynae</taxon>
        <taxon>Araneoidea</taxon>
        <taxon>Araneidae</taxon>
        <taxon>Caerostris</taxon>
    </lineage>
</organism>
<protein>
    <submittedName>
        <fullName evidence="2">Uncharacterized protein</fullName>
    </submittedName>
</protein>
<proteinExistence type="predicted"/>